<dbReference type="AlphaFoldDB" id="A0A9K3Q668"/>
<evidence type="ECO:0000313" key="2">
    <source>
        <dbReference type="EMBL" id="KAG7372086.1"/>
    </source>
</evidence>
<feature type="region of interest" description="Disordered" evidence="1">
    <location>
        <begin position="44"/>
        <end position="136"/>
    </location>
</feature>
<comment type="caution">
    <text evidence="2">The sequence shown here is derived from an EMBL/GenBank/DDBJ whole genome shotgun (WGS) entry which is preliminary data.</text>
</comment>
<feature type="compositionally biased region" description="Basic residues" evidence="1">
    <location>
        <begin position="94"/>
        <end position="104"/>
    </location>
</feature>
<dbReference type="Proteomes" id="UP000693970">
    <property type="component" value="Unassembled WGS sequence"/>
</dbReference>
<evidence type="ECO:0000256" key="1">
    <source>
        <dbReference type="SAM" id="MobiDB-lite"/>
    </source>
</evidence>
<reference evidence="2" key="1">
    <citation type="journal article" date="2021" name="Sci. Rep.">
        <title>Diploid genomic architecture of Nitzschia inconspicua, an elite biomass production diatom.</title>
        <authorList>
            <person name="Oliver A."/>
            <person name="Podell S."/>
            <person name="Pinowska A."/>
            <person name="Traller J.C."/>
            <person name="Smith S.R."/>
            <person name="McClure R."/>
            <person name="Beliaev A."/>
            <person name="Bohutskyi P."/>
            <person name="Hill E.A."/>
            <person name="Rabines A."/>
            <person name="Zheng H."/>
            <person name="Allen L.Z."/>
            <person name="Kuo A."/>
            <person name="Grigoriev I.V."/>
            <person name="Allen A.E."/>
            <person name="Hazlebeck D."/>
            <person name="Allen E.E."/>
        </authorList>
    </citation>
    <scope>NUCLEOTIDE SEQUENCE</scope>
    <source>
        <strain evidence="2">Hildebrandi</strain>
    </source>
</reference>
<organism evidence="2 3">
    <name type="scientific">Nitzschia inconspicua</name>
    <dbReference type="NCBI Taxonomy" id="303405"/>
    <lineage>
        <taxon>Eukaryota</taxon>
        <taxon>Sar</taxon>
        <taxon>Stramenopiles</taxon>
        <taxon>Ochrophyta</taxon>
        <taxon>Bacillariophyta</taxon>
        <taxon>Bacillariophyceae</taxon>
        <taxon>Bacillariophycidae</taxon>
        <taxon>Bacillariales</taxon>
        <taxon>Bacillariaceae</taxon>
        <taxon>Nitzschia</taxon>
    </lineage>
</organism>
<evidence type="ECO:0000313" key="3">
    <source>
        <dbReference type="Proteomes" id="UP000693970"/>
    </source>
</evidence>
<feature type="compositionally biased region" description="Low complexity" evidence="1">
    <location>
        <begin position="110"/>
        <end position="123"/>
    </location>
</feature>
<dbReference type="EMBL" id="JAGRRH010000003">
    <property type="protein sequence ID" value="KAG7372086.1"/>
    <property type="molecule type" value="Genomic_DNA"/>
</dbReference>
<proteinExistence type="predicted"/>
<name>A0A9K3Q668_9STRA</name>
<keyword evidence="3" id="KW-1185">Reference proteome</keyword>
<dbReference type="OrthoDB" id="40371at2759"/>
<protein>
    <submittedName>
        <fullName evidence="2">Uncharacterized protein</fullName>
    </submittedName>
</protein>
<feature type="compositionally biased region" description="Polar residues" evidence="1">
    <location>
        <begin position="46"/>
        <end position="83"/>
    </location>
</feature>
<reference evidence="2" key="2">
    <citation type="submission" date="2021-04" db="EMBL/GenBank/DDBJ databases">
        <authorList>
            <person name="Podell S."/>
        </authorList>
    </citation>
    <scope>NUCLEOTIDE SEQUENCE</scope>
    <source>
        <strain evidence="2">Hildebrandi</strain>
    </source>
</reference>
<gene>
    <name evidence="2" type="ORF">IV203_018229</name>
</gene>
<sequence length="578" mass="65312">MKTSRSSKIASQINCGEMALVLLAMILHSTAAWQNNLPLHHRVARSNRSAPRGTTKTTLQVLWPLPQSSGPFNNDGLGTQLSMASDDDNDAPKKKAKKKKKVSKTKSTSDDAVTVKASTTQKSNSKKAAAKKKALEDVIEERPEPVVATTPKSATTVVPAIEGDGLILKTTLKEGENEDNVYDGIWYGPRARAPDILDFDLTGGRPGAIIESFEELDKKAQIMRELEENTRKYPPWVAQDYGFFEEELAAEYDNDDPDAIDAATLGQYDITDLEAKFEWEWDPEKDPDPNLVESQQYDDMDRPIRYLKETPKDEEGIEIGFDSFFGPSNPIDERTQIGTKDSYMIDEATRDEDLLTREFFPGDPEVAYNEEVIRYRRSLDIIETYQDEFLPADMPVPRHVAKWYGYPEMIRYPEKNYTNNRYTKLEDLTNFDEMTPHQARVRAVELARANNAEWMPDGVSQAWHLAQRRPYEEVGTLVGTLRKGEADPELVDAIQPALKILGSCVDLLSIENDGTVFRFHYHGLMKNKYGMSCWTETLIRDCGVEVTGVIFETGFRSRDPAYDGGDPYYGFEQSAVFS</sequence>
<accession>A0A9K3Q668</accession>